<dbReference type="InterPro" id="IPR043129">
    <property type="entry name" value="ATPase_NBD"/>
</dbReference>
<evidence type="ECO:0000259" key="1">
    <source>
        <dbReference type="Pfam" id="PF00814"/>
    </source>
</evidence>
<dbReference type="EMBL" id="UINC01093794">
    <property type="protein sequence ID" value="SVC48495.1"/>
    <property type="molecule type" value="Genomic_DNA"/>
</dbReference>
<name>A0A382MK44_9ZZZZ</name>
<protein>
    <recommendedName>
        <fullName evidence="1">Gcp-like domain-containing protein</fullName>
    </recommendedName>
</protein>
<feature type="domain" description="Gcp-like" evidence="1">
    <location>
        <begin position="33"/>
        <end position="127"/>
    </location>
</feature>
<dbReference type="PANTHER" id="PTHR11735">
    <property type="entry name" value="TRNA N6-ADENOSINE THREONYLCARBAMOYLTRANSFERASE"/>
    <property type="match status" value="1"/>
</dbReference>
<dbReference type="Gene3D" id="3.30.420.40">
    <property type="match status" value="1"/>
</dbReference>
<reference evidence="2" key="1">
    <citation type="submission" date="2018-05" db="EMBL/GenBank/DDBJ databases">
        <authorList>
            <person name="Lanie J.A."/>
            <person name="Ng W.-L."/>
            <person name="Kazmierczak K.M."/>
            <person name="Andrzejewski T.M."/>
            <person name="Davidsen T.M."/>
            <person name="Wayne K.J."/>
            <person name="Tettelin H."/>
            <person name="Glass J.I."/>
            <person name="Rusch D."/>
            <person name="Podicherti R."/>
            <person name="Tsui H.-C.T."/>
            <person name="Winkler M.E."/>
        </authorList>
    </citation>
    <scope>NUCLEOTIDE SEQUENCE</scope>
</reference>
<gene>
    <name evidence="2" type="ORF">METZ01_LOCUS301349</name>
</gene>
<proteinExistence type="predicted"/>
<sequence>MNIISIETATDWCGIALLVNDKCGKKIQKKIPRKHSEELPVFYNRLMLSTKFDDNKLDAIAVSIGPGSFTGLRIGLGFAKGLAFAKDIPIIPVPTLDVIARSSEEENDEFSVYLFSHSDIVYHQQYKNGKAINSPKASRWSSINQESYSVHYGCEELLKSKRNLSVFPRVEAVGRLAIENCESWVVKNPYSLVPNYISPFNVR</sequence>
<dbReference type="InterPro" id="IPR000905">
    <property type="entry name" value="Gcp-like_dom"/>
</dbReference>
<accession>A0A382MK44</accession>
<evidence type="ECO:0000313" key="2">
    <source>
        <dbReference type="EMBL" id="SVC48495.1"/>
    </source>
</evidence>
<dbReference type="AlphaFoldDB" id="A0A382MK44"/>
<dbReference type="NCBIfam" id="TIGR03725">
    <property type="entry name" value="T6A_YeaZ"/>
    <property type="match status" value="1"/>
</dbReference>
<dbReference type="GO" id="GO:0005829">
    <property type="term" value="C:cytosol"/>
    <property type="evidence" value="ECO:0007669"/>
    <property type="project" value="TreeGrafter"/>
</dbReference>
<dbReference type="SUPFAM" id="SSF53067">
    <property type="entry name" value="Actin-like ATPase domain"/>
    <property type="match status" value="1"/>
</dbReference>
<dbReference type="Pfam" id="PF00814">
    <property type="entry name" value="TsaD"/>
    <property type="match status" value="1"/>
</dbReference>
<organism evidence="2">
    <name type="scientific">marine metagenome</name>
    <dbReference type="NCBI Taxonomy" id="408172"/>
    <lineage>
        <taxon>unclassified sequences</taxon>
        <taxon>metagenomes</taxon>
        <taxon>ecological metagenomes</taxon>
    </lineage>
</organism>
<dbReference type="PANTHER" id="PTHR11735:SF11">
    <property type="entry name" value="TRNA THREONYLCARBAMOYLADENOSINE BIOSYNTHESIS PROTEIN TSAB"/>
    <property type="match status" value="1"/>
</dbReference>
<dbReference type="GO" id="GO:0002949">
    <property type="term" value="P:tRNA threonylcarbamoyladenosine modification"/>
    <property type="evidence" value="ECO:0007669"/>
    <property type="project" value="InterPro"/>
</dbReference>
<dbReference type="InterPro" id="IPR022496">
    <property type="entry name" value="T6A_TsaB"/>
</dbReference>